<gene>
    <name evidence="2" type="ORF">SAMN05421593_1819</name>
</gene>
<feature type="signal peptide" evidence="1">
    <location>
        <begin position="1"/>
        <end position="22"/>
    </location>
</feature>
<evidence type="ECO:0008006" key="4">
    <source>
        <dbReference type="Google" id="ProtNLM"/>
    </source>
</evidence>
<dbReference type="STRING" id="680127.SAMN05421593_1819"/>
<evidence type="ECO:0000313" key="2">
    <source>
        <dbReference type="EMBL" id="SEH32496.1"/>
    </source>
</evidence>
<dbReference type="AlphaFoldDB" id="A0A1H6HAH9"/>
<keyword evidence="1" id="KW-0732">Signal</keyword>
<name>A0A1H6HAH9_CHRCI</name>
<sequence>MIKKIKLFIALVFLSVKLNSQVGINTTSLDPSSILDVYSTNKGFLAPRINLTSITMKIGSANNATGLLIYNNGSTLPTGYYFWNGTEWRNVDNSTAVSPAFMSLNCASAVLSPSTYANGIYYDGYLKIPYNGGNGGKYQSGNPVTINGLTFQLKSDKLEYGDGELVFSVKGTPSVSSPTTTSISINNTMVPFLPSSQFCTATVGGQSTAEIKEVAVMGPLLLNNQGGYNNYHQMLTTPDGKFSIRVRVPENTAYGYADIEVRSNNSPTTIMFNYHTEYSAGMIVGSGNALSLPSAGVWYGNNNDAYQNGSPSTGSSSSWGDPDVYYFAPENRRYTWTTTNTSDKTMYEAVIMMGAPDANIIANSTNCPGGSCNSSKAYIIIKQIKAL</sequence>
<dbReference type="EMBL" id="FNWQ01000002">
    <property type="protein sequence ID" value="SEH32496.1"/>
    <property type="molecule type" value="Genomic_DNA"/>
</dbReference>
<proteinExistence type="predicted"/>
<evidence type="ECO:0000256" key="1">
    <source>
        <dbReference type="SAM" id="SignalP"/>
    </source>
</evidence>
<organism evidence="2 3">
    <name type="scientific">Chryseobacterium culicis</name>
    <dbReference type="NCBI Taxonomy" id="680127"/>
    <lineage>
        <taxon>Bacteria</taxon>
        <taxon>Pseudomonadati</taxon>
        <taxon>Bacteroidota</taxon>
        <taxon>Flavobacteriia</taxon>
        <taxon>Flavobacteriales</taxon>
        <taxon>Weeksellaceae</taxon>
        <taxon>Chryseobacterium group</taxon>
        <taxon>Chryseobacterium</taxon>
    </lineage>
</organism>
<evidence type="ECO:0000313" key="3">
    <source>
        <dbReference type="Proteomes" id="UP000198561"/>
    </source>
</evidence>
<feature type="chain" id="PRO_5011656808" description="Gloeo_Verruco repeat-containing protein" evidence="1">
    <location>
        <begin position="23"/>
        <end position="387"/>
    </location>
</feature>
<protein>
    <recommendedName>
        <fullName evidence="4">Gloeo_Verruco repeat-containing protein</fullName>
    </recommendedName>
</protein>
<dbReference type="OrthoDB" id="581140at2"/>
<dbReference type="Proteomes" id="UP000198561">
    <property type="component" value="Unassembled WGS sequence"/>
</dbReference>
<accession>A0A1H6HAH9</accession>
<reference evidence="2 3" key="1">
    <citation type="submission" date="2016-10" db="EMBL/GenBank/DDBJ databases">
        <authorList>
            <person name="de Groot N.N."/>
        </authorList>
    </citation>
    <scope>NUCLEOTIDE SEQUENCE [LARGE SCALE GENOMIC DNA]</scope>
    <source>
        <strain evidence="2 3">DSM 23031</strain>
    </source>
</reference>
<dbReference type="RefSeq" id="WP_089691495.1">
    <property type="nucleotide sequence ID" value="NZ_FNWQ01000002.1"/>
</dbReference>